<comment type="caution">
    <text evidence="1">The sequence shown here is derived from an EMBL/GenBank/DDBJ whole genome shotgun (WGS) entry which is preliminary data.</text>
</comment>
<protein>
    <submittedName>
        <fullName evidence="1">Alpha/beta hydrolase</fullName>
    </submittedName>
</protein>
<dbReference type="EMBL" id="JBHSQJ010000007">
    <property type="protein sequence ID" value="MFC5906032.1"/>
    <property type="molecule type" value="Genomic_DNA"/>
</dbReference>
<reference evidence="2" key="1">
    <citation type="journal article" date="2019" name="Int. J. Syst. Evol. Microbiol.">
        <title>The Global Catalogue of Microorganisms (GCM) 10K type strain sequencing project: providing services to taxonomists for standard genome sequencing and annotation.</title>
        <authorList>
            <consortium name="The Broad Institute Genomics Platform"/>
            <consortium name="The Broad Institute Genome Sequencing Center for Infectious Disease"/>
            <person name="Wu L."/>
            <person name="Ma J."/>
        </authorList>
    </citation>
    <scope>NUCLEOTIDE SEQUENCE [LARGE SCALE GENOMIC DNA]</scope>
    <source>
        <strain evidence="2">JCM 4816</strain>
    </source>
</reference>
<accession>A0ABW1FXB8</accession>
<dbReference type="Gene3D" id="3.40.50.1820">
    <property type="entry name" value="alpha/beta hydrolase"/>
    <property type="match status" value="1"/>
</dbReference>
<evidence type="ECO:0000313" key="2">
    <source>
        <dbReference type="Proteomes" id="UP001596174"/>
    </source>
</evidence>
<dbReference type="SUPFAM" id="SSF53474">
    <property type="entry name" value="alpha/beta-Hydrolases"/>
    <property type="match status" value="1"/>
</dbReference>
<keyword evidence="2" id="KW-1185">Reference proteome</keyword>
<evidence type="ECO:0000313" key="1">
    <source>
        <dbReference type="EMBL" id="MFC5906032.1"/>
    </source>
</evidence>
<organism evidence="1 2">
    <name type="scientific">Streptacidiphilus monticola</name>
    <dbReference type="NCBI Taxonomy" id="2161674"/>
    <lineage>
        <taxon>Bacteria</taxon>
        <taxon>Bacillati</taxon>
        <taxon>Actinomycetota</taxon>
        <taxon>Actinomycetes</taxon>
        <taxon>Kitasatosporales</taxon>
        <taxon>Streptomycetaceae</taxon>
        <taxon>Streptacidiphilus</taxon>
    </lineage>
</organism>
<gene>
    <name evidence="1" type="ORF">ACFP3V_02195</name>
</gene>
<proteinExistence type="predicted"/>
<dbReference type="GO" id="GO:0016787">
    <property type="term" value="F:hydrolase activity"/>
    <property type="evidence" value="ECO:0007669"/>
    <property type="project" value="UniProtKB-KW"/>
</dbReference>
<keyword evidence="1" id="KW-0378">Hydrolase</keyword>
<dbReference type="Proteomes" id="UP001596174">
    <property type="component" value="Unassembled WGS sequence"/>
</dbReference>
<dbReference type="InterPro" id="IPR029058">
    <property type="entry name" value="AB_hydrolase_fold"/>
</dbReference>
<dbReference type="RefSeq" id="WP_380579057.1">
    <property type="nucleotide sequence ID" value="NZ_JBHSQJ010000007.1"/>
</dbReference>
<sequence>MARLTELKQYARLHARGQGLEQGRTARLLAGIRDDEPGSADSWAQVWNRAGDELAAKGRHLDAARHYTLARFPYPADEFRAYAQRHAVAAIDAWRKERGGIERKEFALPGGTVRAWTSGLDMAGPRPLLVVMGGIVSTKEQWAPLLPKLAKLGFAVVVTELPGVGENEQPYGPGSWRFLTELLDHLDGWADTADTSLLALSFSGHLALRASIEDRRIRRILTVGAPVARFFTDEQWWRAQVPDVTKEVLVQLTGAADQDALFAALSGEGWALTTPQLSTVTASVGYVLSSRDEIIPRGDSHLLGAALDRLALKEFDDVHGSPAHLGEMRTWLLATLLRFRSEADPRARALEVVLAVQEFAARRRGVRV</sequence>
<name>A0ABW1FXB8_9ACTN</name>